<dbReference type="EMBL" id="BMAW01065459">
    <property type="protein sequence ID" value="GFT50525.1"/>
    <property type="molecule type" value="Genomic_DNA"/>
</dbReference>
<evidence type="ECO:0000313" key="1">
    <source>
        <dbReference type="EMBL" id="GFT50525.1"/>
    </source>
</evidence>
<accession>A0A8X6TU74</accession>
<sequence length="66" mass="7377">MSKAALSAFAVAGALWDVDEQRLDFSGEIRLVRNEFSKQSLNQFKVVLQLSSFHFKVSGFHASLNC</sequence>
<gene>
    <name evidence="1" type="ORF">NPIL_540751</name>
</gene>
<dbReference type="Proteomes" id="UP000887013">
    <property type="component" value="Unassembled WGS sequence"/>
</dbReference>
<comment type="caution">
    <text evidence="1">The sequence shown here is derived from an EMBL/GenBank/DDBJ whole genome shotgun (WGS) entry which is preliminary data.</text>
</comment>
<name>A0A8X6TU74_NEPPI</name>
<organism evidence="1 2">
    <name type="scientific">Nephila pilipes</name>
    <name type="common">Giant wood spider</name>
    <name type="synonym">Nephila maculata</name>
    <dbReference type="NCBI Taxonomy" id="299642"/>
    <lineage>
        <taxon>Eukaryota</taxon>
        <taxon>Metazoa</taxon>
        <taxon>Ecdysozoa</taxon>
        <taxon>Arthropoda</taxon>
        <taxon>Chelicerata</taxon>
        <taxon>Arachnida</taxon>
        <taxon>Araneae</taxon>
        <taxon>Araneomorphae</taxon>
        <taxon>Entelegynae</taxon>
        <taxon>Araneoidea</taxon>
        <taxon>Nephilidae</taxon>
        <taxon>Nephila</taxon>
    </lineage>
</organism>
<proteinExistence type="predicted"/>
<evidence type="ECO:0000313" key="2">
    <source>
        <dbReference type="Proteomes" id="UP000887013"/>
    </source>
</evidence>
<dbReference type="AlphaFoldDB" id="A0A8X6TU74"/>
<keyword evidence="2" id="KW-1185">Reference proteome</keyword>
<protein>
    <submittedName>
        <fullName evidence="1">Uncharacterized protein</fullName>
    </submittedName>
</protein>
<reference evidence="1" key="1">
    <citation type="submission" date="2020-08" db="EMBL/GenBank/DDBJ databases">
        <title>Multicomponent nature underlies the extraordinary mechanical properties of spider dragline silk.</title>
        <authorList>
            <person name="Kono N."/>
            <person name="Nakamura H."/>
            <person name="Mori M."/>
            <person name="Yoshida Y."/>
            <person name="Ohtoshi R."/>
            <person name="Malay A.D."/>
            <person name="Moran D.A.P."/>
            <person name="Tomita M."/>
            <person name="Numata K."/>
            <person name="Arakawa K."/>
        </authorList>
    </citation>
    <scope>NUCLEOTIDE SEQUENCE</scope>
</reference>